<keyword evidence="2" id="KW-0732">Signal</keyword>
<organism evidence="3 4">
    <name type="scientific">Comamonas terrae</name>
    <dbReference type="NCBI Taxonomy" id="673548"/>
    <lineage>
        <taxon>Bacteria</taxon>
        <taxon>Pseudomonadati</taxon>
        <taxon>Pseudomonadota</taxon>
        <taxon>Betaproteobacteria</taxon>
        <taxon>Burkholderiales</taxon>
        <taxon>Comamonadaceae</taxon>
        <taxon>Comamonas</taxon>
    </lineage>
</organism>
<feature type="region of interest" description="Disordered" evidence="1">
    <location>
        <begin position="25"/>
        <end position="51"/>
    </location>
</feature>
<proteinExistence type="predicted"/>
<evidence type="ECO:0000256" key="2">
    <source>
        <dbReference type="SAM" id="SignalP"/>
    </source>
</evidence>
<gene>
    <name evidence="3" type="ORF">ACFSW6_07135</name>
</gene>
<dbReference type="RefSeq" id="WP_157081783.1">
    <property type="nucleotide sequence ID" value="NZ_BCNT01000001.1"/>
</dbReference>
<comment type="caution">
    <text evidence="3">The sequence shown here is derived from an EMBL/GenBank/DDBJ whole genome shotgun (WGS) entry which is preliminary data.</text>
</comment>
<protein>
    <recommendedName>
        <fullName evidence="5">Lipoprotein</fullName>
    </recommendedName>
</protein>
<feature type="chain" id="PRO_5046047979" description="Lipoprotein" evidence="2">
    <location>
        <begin position="19"/>
        <end position="51"/>
    </location>
</feature>
<sequence length="51" mass="5400">MKALLLIAAMAGMLTGCAMPTRDSMRASDQATMQRWSGGDGPYMMSDGSPM</sequence>
<name>A0ABW5UKK5_9BURK</name>
<keyword evidence="4" id="KW-1185">Reference proteome</keyword>
<reference evidence="4" key="1">
    <citation type="journal article" date="2019" name="Int. J. Syst. Evol. Microbiol.">
        <title>The Global Catalogue of Microorganisms (GCM) 10K type strain sequencing project: providing services to taxonomists for standard genome sequencing and annotation.</title>
        <authorList>
            <consortium name="The Broad Institute Genomics Platform"/>
            <consortium name="The Broad Institute Genome Sequencing Center for Infectious Disease"/>
            <person name="Wu L."/>
            <person name="Ma J."/>
        </authorList>
    </citation>
    <scope>NUCLEOTIDE SEQUENCE [LARGE SCALE GENOMIC DNA]</scope>
    <source>
        <strain evidence="4">TISTR 1906</strain>
    </source>
</reference>
<feature type="signal peptide" evidence="2">
    <location>
        <begin position="1"/>
        <end position="18"/>
    </location>
</feature>
<accession>A0ABW5UKK5</accession>
<evidence type="ECO:0000313" key="3">
    <source>
        <dbReference type="EMBL" id="MFD2753858.1"/>
    </source>
</evidence>
<dbReference type="PROSITE" id="PS51257">
    <property type="entry name" value="PROKAR_LIPOPROTEIN"/>
    <property type="match status" value="1"/>
</dbReference>
<dbReference type="Proteomes" id="UP001597463">
    <property type="component" value="Unassembled WGS sequence"/>
</dbReference>
<evidence type="ECO:0000313" key="4">
    <source>
        <dbReference type="Proteomes" id="UP001597463"/>
    </source>
</evidence>
<evidence type="ECO:0008006" key="5">
    <source>
        <dbReference type="Google" id="ProtNLM"/>
    </source>
</evidence>
<evidence type="ECO:0000256" key="1">
    <source>
        <dbReference type="SAM" id="MobiDB-lite"/>
    </source>
</evidence>
<dbReference type="EMBL" id="JBHUMV010000003">
    <property type="protein sequence ID" value="MFD2753858.1"/>
    <property type="molecule type" value="Genomic_DNA"/>
</dbReference>